<accession>A0A2K1QJK6</accession>
<dbReference type="PANTHER" id="PTHR48100:SF32">
    <property type="entry name" value="ANCHORED PROTEIN, PUTATIVE (AFU_ORTHOLOGUE AFUA_1G10590)-RELATED"/>
    <property type="match status" value="1"/>
</dbReference>
<name>A0A2K1QJK6_9PEZI</name>
<reference evidence="3 4" key="1">
    <citation type="submission" date="2017-06" db="EMBL/GenBank/DDBJ databases">
        <title>Draft genome sequence of a variant of Elsinoe murrayae.</title>
        <authorList>
            <person name="Cheng Q."/>
        </authorList>
    </citation>
    <scope>NUCLEOTIDE SEQUENCE [LARGE SCALE GENOMIC DNA]</scope>
    <source>
        <strain evidence="3 4">CQ-2017a</strain>
    </source>
</reference>
<evidence type="ECO:0000313" key="3">
    <source>
        <dbReference type="EMBL" id="PNS15043.1"/>
    </source>
</evidence>
<dbReference type="PANTHER" id="PTHR48100">
    <property type="entry name" value="BROAD-SPECIFICITY PHOSPHATASE YOR283W-RELATED"/>
    <property type="match status" value="1"/>
</dbReference>
<proteinExistence type="predicted"/>
<gene>
    <name evidence="3" type="ORF">CAC42_2272</name>
</gene>
<keyword evidence="4" id="KW-1185">Reference proteome</keyword>
<dbReference type="Gene3D" id="3.40.50.1240">
    <property type="entry name" value="Phosphoglycerate mutase-like"/>
    <property type="match status" value="1"/>
</dbReference>
<dbReference type="GO" id="GO:0016791">
    <property type="term" value="F:phosphatase activity"/>
    <property type="evidence" value="ECO:0007669"/>
    <property type="project" value="TreeGrafter"/>
</dbReference>
<dbReference type="InterPro" id="IPR029033">
    <property type="entry name" value="His_PPase_superfam"/>
</dbReference>
<dbReference type="OrthoDB" id="496981at2759"/>
<dbReference type="Pfam" id="PF00300">
    <property type="entry name" value="His_Phos_1"/>
    <property type="match status" value="1"/>
</dbReference>
<dbReference type="Proteomes" id="UP000243797">
    <property type="component" value="Unassembled WGS sequence"/>
</dbReference>
<dbReference type="SMART" id="SM00855">
    <property type="entry name" value="PGAM"/>
    <property type="match status" value="1"/>
</dbReference>
<dbReference type="GO" id="GO:0005737">
    <property type="term" value="C:cytoplasm"/>
    <property type="evidence" value="ECO:0007669"/>
    <property type="project" value="TreeGrafter"/>
</dbReference>
<feature type="region of interest" description="Disordered" evidence="1">
    <location>
        <begin position="225"/>
        <end position="252"/>
    </location>
</feature>
<evidence type="ECO:0000256" key="1">
    <source>
        <dbReference type="SAM" id="MobiDB-lite"/>
    </source>
</evidence>
<dbReference type="InterPro" id="IPR050275">
    <property type="entry name" value="PGM_Phosphatase"/>
</dbReference>
<feature type="chain" id="PRO_5014335262" evidence="2">
    <location>
        <begin position="21"/>
        <end position="422"/>
    </location>
</feature>
<feature type="signal peptide" evidence="2">
    <location>
        <begin position="1"/>
        <end position="20"/>
    </location>
</feature>
<organism evidence="3 4">
    <name type="scientific">Sphaceloma murrayae</name>
    <dbReference type="NCBI Taxonomy" id="2082308"/>
    <lineage>
        <taxon>Eukaryota</taxon>
        <taxon>Fungi</taxon>
        <taxon>Dikarya</taxon>
        <taxon>Ascomycota</taxon>
        <taxon>Pezizomycotina</taxon>
        <taxon>Dothideomycetes</taxon>
        <taxon>Dothideomycetidae</taxon>
        <taxon>Myriangiales</taxon>
        <taxon>Elsinoaceae</taxon>
        <taxon>Sphaceloma</taxon>
    </lineage>
</organism>
<dbReference type="CDD" id="cd07067">
    <property type="entry name" value="HP_PGM_like"/>
    <property type="match status" value="1"/>
</dbReference>
<sequence>MVAIITLAGLLALQFPISFAQDASAELDGGYAGRIAKPSRTTFSIVTEATANPVASGLSIDNGKAYIKYSTEVGYFLQDLNTTNQTGFDYTSQNFGLLNRTYPSQPPHGRPTQWQLLLSHLASLNRASRSTSYKLLFLARHGEGFHNAAESFFGTPAWNCYWAQADGNGTSTWADAALTANGRAQNDKARSYFARLFAHEGLSPPGSWYVSPLRRCVQTAEGTWRGLRLPGSGSGSGSGSGRGNGNGKGKGYRPVVKELLREGMSIHTCDRRSRRAVLEDEFPDVAFERTFVDQDELWSGVVAETPSAQDYRSKVLLDDVFGSDREEVLSFTSHSGEIRALLRVVGHIPFSLGTGQILPLVVKAETVRSAPPATTTAPWATSAWCTNGPPVTSIAGGACVCQGGVAPTAVSPDVVFTTRPAL</sequence>
<evidence type="ECO:0000313" key="4">
    <source>
        <dbReference type="Proteomes" id="UP000243797"/>
    </source>
</evidence>
<dbReference type="EMBL" id="NKHZ01000081">
    <property type="protein sequence ID" value="PNS15043.1"/>
    <property type="molecule type" value="Genomic_DNA"/>
</dbReference>
<dbReference type="SUPFAM" id="SSF53254">
    <property type="entry name" value="Phosphoglycerate mutase-like"/>
    <property type="match status" value="1"/>
</dbReference>
<feature type="compositionally biased region" description="Gly residues" evidence="1">
    <location>
        <begin position="232"/>
        <end position="249"/>
    </location>
</feature>
<protein>
    <submittedName>
        <fullName evidence="3">Uncharacterized protein</fullName>
    </submittedName>
</protein>
<keyword evidence="2" id="KW-0732">Signal</keyword>
<dbReference type="InParanoid" id="A0A2K1QJK6"/>
<dbReference type="FunCoup" id="A0A2K1QJK6">
    <property type="interactions" value="155"/>
</dbReference>
<evidence type="ECO:0000256" key="2">
    <source>
        <dbReference type="SAM" id="SignalP"/>
    </source>
</evidence>
<dbReference type="AlphaFoldDB" id="A0A2K1QJK6"/>
<dbReference type="InterPro" id="IPR013078">
    <property type="entry name" value="His_Pase_superF_clade-1"/>
</dbReference>
<comment type="caution">
    <text evidence="3">The sequence shown here is derived from an EMBL/GenBank/DDBJ whole genome shotgun (WGS) entry which is preliminary data.</text>
</comment>